<evidence type="ECO:0000313" key="2">
    <source>
        <dbReference type="Proteomes" id="UP000076552"/>
    </source>
</evidence>
<dbReference type="STRING" id="708197.A0A166LW43"/>
<organism evidence="1 2">
    <name type="scientific">Colletotrichum tofieldiae</name>
    <dbReference type="NCBI Taxonomy" id="708197"/>
    <lineage>
        <taxon>Eukaryota</taxon>
        <taxon>Fungi</taxon>
        <taxon>Dikarya</taxon>
        <taxon>Ascomycota</taxon>
        <taxon>Pezizomycotina</taxon>
        <taxon>Sordariomycetes</taxon>
        <taxon>Hypocreomycetidae</taxon>
        <taxon>Glomerellales</taxon>
        <taxon>Glomerellaceae</taxon>
        <taxon>Colletotrichum</taxon>
        <taxon>Colletotrichum spaethianum species complex</taxon>
    </lineage>
</organism>
<reference evidence="1 2" key="1">
    <citation type="submission" date="2015-06" db="EMBL/GenBank/DDBJ databases">
        <title>Survival trade-offs in plant roots during colonization by closely related pathogenic and mutualistic fungi.</title>
        <authorList>
            <person name="Hacquard S."/>
            <person name="Kracher B."/>
            <person name="Hiruma K."/>
            <person name="Weinman A."/>
            <person name="Muench P."/>
            <person name="Garrido Oter R."/>
            <person name="Ver Loren van Themaat E."/>
            <person name="Dallerey J.-F."/>
            <person name="Damm U."/>
            <person name="Henrissat B."/>
            <person name="Lespinet O."/>
            <person name="Thon M."/>
            <person name="Kemen E."/>
            <person name="McHardy A.C."/>
            <person name="Schulze-Lefert P."/>
            <person name="O'Connell R.J."/>
        </authorList>
    </citation>
    <scope>NUCLEOTIDE SEQUENCE [LARGE SCALE GENOMIC DNA]</scope>
    <source>
        <strain evidence="1 2">0861</strain>
    </source>
</reference>
<keyword evidence="2" id="KW-1185">Reference proteome</keyword>
<dbReference type="Proteomes" id="UP000076552">
    <property type="component" value="Unassembled WGS sequence"/>
</dbReference>
<name>A0A166LW43_9PEZI</name>
<gene>
    <name evidence="1" type="ORF">CT0861_02046</name>
</gene>
<proteinExistence type="predicted"/>
<dbReference type="EMBL" id="LFIV01000301">
    <property type="protein sequence ID" value="KZL63994.1"/>
    <property type="molecule type" value="Genomic_DNA"/>
</dbReference>
<dbReference type="AlphaFoldDB" id="A0A166LW43"/>
<accession>A0A166LW43</accession>
<protein>
    <submittedName>
        <fullName evidence="1">Uncharacterized protein</fullName>
    </submittedName>
</protein>
<evidence type="ECO:0000313" key="1">
    <source>
        <dbReference type="EMBL" id="KZL63994.1"/>
    </source>
</evidence>
<sequence>MQFIQENSSLQVPQVFIYNTDINNAAEAAFMPIKMLPGIFTINALGSHKVHSSVIPIEAIIQKEDSRYKTGPIPGISSPFNTAAAFFKA</sequence>
<comment type="caution">
    <text evidence="1">The sequence shown here is derived from an EMBL/GenBank/DDBJ whole genome shotgun (WGS) entry which is preliminary data.</text>
</comment>